<reference evidence="1 2" key="1">
    <citation type="submission" date="2016-03" db="EMBL/GenBank/DDBJ databases">
        <title>Complete genome sequence of Pedobacter cryoconitis PAMC 27485.</title>
        <authorList>
            <person name="Lee J."/>
            <person name="Kim O.-S."/>
        </authorList>
    </citation>
    <scope>NUCLEOTIDE SEQUENCE [LARGE SCALE GENOMIC DNA]</scope>
    <source>
        <strain evidence="1 2">PAMC 27485</strain>
    </source>
</reference>
<gene>
    <name evidence="1" type="ORF">AY601_0364</name>
</gene>
<dbReference type="PANTHER" id="PTHR30348">
    <property type="entry name" value="UNCHARACTERIZED PROTEIN YECE"/>
    <property type="match status" value="1"/>
</dbReference>
<dbReference type="PATRIC" id="fig|188932.3.peg.372"/>
<evidence type="ECO:0008006" key="3">
    <source>
        <dbReference type="Google" id="ProtNLM"/>
    </source>
</evidence>
<sequence length="306" mass="35026">MEFGKVNSDQVKDIDFTLPEDGRQTSKVLNDAQSDHKAEVFIGCAKWGRKEWVGLIYPPKTKEADFLDEYVKHFNAIELNAAYYQIPSIESVRKWRKKASDNAPVDFLFCPKFPKIISHDQRLTGSEQATSEYLKAVAEFGDTLGACFLQLSESFGVKNLPVLSDYLKFLPANPKVFVELRHAQWFADPVVRQHVFELFTATKKGAVITDVSGRRDLVHMEVTIPEVFIRFIGNGIAHKKSDFARIEQWGERLRLWQKKGLQKIYFFLHQHDELDTPVLAAHTIKVFNEQLGLNIPAISLQPTLFD</sequence>
<dbReference type="SUPFAM" id="SSF117396">
    <property type="entry name" value="TM1631-like"/>
    <property type="match status" value="1"/>
</dbReference>
<keyword evidence="2" id="KW-1185">Reference proteome</keyword>
<dbReference type="EMBL" id="CP014504">
    <property type="protein sequence ID" value="AMP97327.1"/>
    <property type="molecule type" value="Genomic_DNA"/>
</dbReference>
<dbReference type="OrthoDB" id="9780310at2"/>
<dbReference type="KEGG" id="pcm:AY601_0364"/>
<evidence type="ECO:0000313" key="2">
    <source>
        <dbReference type="Proteomes" id="UP000071561"/>
    </source>
</evidence>
<protein>
    <recommendedName>
        <fullName evidence="3">DUF72 domain-containing protein</fullName>
    </recommendedName>
</protein>
<dbReference type="Gene3D" id="3.20.20.410">
    <property type="entry name" value="Protein of unknown function UPF0759"/>
    <property type="match status" value="1"/>
</dbReference>
<dbReference type="InterPro" id="IPR036520">
    <property type="entry name" value="UPF0759_sf"/>
</dbReference>
<evidence type="ECO:0000313" key="1">
    <source>
        <dbReference type="EMBL" id="AMP97327.1"/>
    </source>
</evidence>
<dbReference type="InterPro" id="IPR002763">
    <property type="entry name" value="DUF72"/>
</dbReference>
<dbReference type="Proteomes" id="UP000071561">
    <property type="component" value="Chromosome"/>
</dbReference>
<accession>A0A127V7U9</accession>
<proteinExistence type="predicted"/>
<dbReference type="RefSeq" id="WP_068395610.1">
    <property type="nucleotide sequence ID" value="NZ_CP014504.1"/>
</dbReference>
<organism evidence="1 2">
    <name type="scientific">Pedobacter cryoconitis</name>
    <dbReference type="NCBI Taxonomy" id="188932"/>
    <lineage>
        <taxon>Bacteria</taxon>
        <taxon>Pseudomonadati</taxon>
        <taxon>Bacteroidota</taxon>
        <taxon>Sphingobacteriia</taxon>
        <taxon>Sphingobacteriales</taxon>
        <taxon>Sphingobacteriaceae</taxon>
        <taxon>Pedobacter</taxon>
    </lineage>
</organism>
<dbReference type="AlphaFoldDB" id="A0A127V7U9"/>
<dbReference type="Pfam" id="PF01904">
    <property type="entry name" value="DUF72"/>
    <property type="match status" value="1"/>
</dbReference>
<dbReference type="PANTHER" id="PTHR30348:SF9">
    <property type="entry name" value="UPF0759 PROTEIN YECE"/>
    <property type="match status" value="1"/>
</dbReference>
<name>A0A127V7U9_9SPHI</name>